<comment type="caution">
    <text evidence="2">The sequence shown here is derived from an EMBL/GenBank/DDBJ whole genome shotgun (WGS) entry which is preliminary data.</text>
</comment>
<dbReference type="EMBL" id="BAABJO010000038">
    <property type="protein sequence ID" value="GAA5137736.1"/>
    <property type="molecule type" value="Genomic_DNA"/>
</dbReference>
<protein>
    <submittedName>
        <fullName evidence="2">Uncharacterized protein</fullName>
    </submittedName>
</protein>
<evidence type="ECO:0000313" key="2">
    <source>
        <dbReference type="EMBL" id="GAA5137736.1"/>
    </source>
</evidence>
<evidence type="ECO:0000256" key="1">
    <source>
        <dbReference type="SAM" id="MobiDB-lite"/>
    </source>
</evidence>
<keyword evidence="3" id="KW-1185">Reference proteome</keyword>
<sequence length="103" mass="10824">MTAARPPMVANQSHAGTFTCGASRGLGQQKGCSEVSPLRGSPVSGPRSDGAGVRTRATVPGPRSHLRADDATVAGILPYGASTPWRFRAGISIPRDREHPDRY</sequence>
<feature type="region of interest" description="Disordered" evidence="1">
    <location>
        <begin position="1"/>
        <end position="65"/>
    </location>
</feature>
<proteinExistence type="predicted"/>
<name>A0ABP9P011_9PSEU</name>
<evidence type="ECO:0000313" key="3">
    <source>
        <dbReference type="Proteomes" id="UP001500804"/>
    </source>
</evidence>
<dbReference type="Proteomes" id="UP001500804">
    <property type="component" value="Unassembled WGS sequence"/>
</dbReference>
<organism evidence="2 3">
    <name type="scientific">Pseudonocardia adelaidensis</name>
    <dbReference type="NCBI Taxonomy" id="648754"/>
    <lineage>
        <taxon>Bacteria</taxon>
        <taxon>Bacillati</taxon>
        <taxon>Actinomycetota</taxon>
        <taxon>Actinomycetes</taxon>
        <taxon>Pseudonocardiales</taxon>
        <taxon>Pseudonocardiaceae</taxon>
        <taxon>Pseudonocardia</taxon>
    </lineage>
</organism>
<reference evidence="3" key="1">
    <citation type="journal article" date="2019" name="Int. J. Syst. Evol. Microbiol.">
        <title>The Global Catalogue of Microorganisms (GCM) 10K type strain sequencing project: providing services to taxonomists for standard genome sequencing and annotation.</title>
        <authorList>
            <consortium name="The Broad Institute Genomics Platform"/>
            <consortium name="The Broad Institute Genome Sequencing Center for Infectious Disease"/>
            <person name="Wu L."/>
            <person name="Ma J."/>
        </authorList>
    </citation>
    <scope>NUCLEOTIDE SEQUENCE [LARGE SCALE GENOMIC DNA]</scope>
    <source>
        <strain evidence="3">JCM 18302</strain>
    </source>
</reference>
<accession>A0ABP9P011</accession>
<gene>
    <name evidence="2" type="ORF">GCM10023320_71030</name>
</gene>